<organism evidence="1 2">
    <name type="scientific">Ambrosiozyma monospora</name>
    <name type="common">Yeast</name>
    <name type="synonym">Endomycopsis monosporus</name>
    <dbReference type="NCBI Taxonomy" id="43982"/>
    <lineage>
        <taxon>Eukaryota</taxon>
        <taxon>Fungi</taxon>
        <taxon>Dikarya</taxon>
        <taxon>Ascomycota</taxon>
        <taxon>Saccharomycotina</taxon>
        <taxon>Pichiomycetes</taxon>
        <taxon>Pichiales</taxon>
        <taxon>Pichiaceae</taxon>
        <taxon>Ambrosiozyma</taxon>
    </lineage>
</organism>
<protein>
    <submittedName>
        <fullName evidence="1">Unnamed protein product</fullName>
    </submittedName>
</protein>
<dbReference type="EMBL" id="BSXS01014638">
    <property type="protein sequence ID" value="GMF05768.1"/>
    <property type="molecule type" value="Genomic_DNA"/>
</dbReference>
<reference evidence="1" key="1">
    <citation type="submission" date="2023-04" db="EMBL/GenBank/DDBJ databases">
        <title>Ambrosiozyma monospora NBRC 10751.</title>
        <authorList>
            <person name="Ichikawa N."/>
            <person name="Sato H."/>
            <person name="Tonouchi N."/>
        </authorList>
    </citation>
    <scope>NUCLEOTIDE SEQUENCE</scope>
    <source>
        <strain evidence="1">NBRC 10751</strain>
    </source>
</reference>
<accession>A0ACB5UAI1</accession>
<comment type="caution">
    <text evidence="1">The sequence shown here is derived from an EMBL/GenBank/DDBJ whole genome shotgun (WGS) entry which is preliminary data.</text>
</comment>
<proteinExistence type="predicted"/>
<gene>
    <name evidence="1" type="ORF">Amon02_001245500</name>
</gene>
<evidence type="ECO:0000313" key="1">
    <source>
        <dbReference type="EMBL" id="GMF05768.1"/>
    </source>
</evidence>
<dbReference type="Proteomes" id="UP001165064">
    <property type="component" value="Unassembled WGS sequence"/>
</dbReference>
<evidence type="ECO:0000313" key="2">
    <source>
        <dbReference type="Proteomes" id="UP001165064"/>
    </source>
</evidence>
<sequence>MIANHERSLHPLSQILDDYYGPLLEQGTSNELDLALKSETESKYKSTITVESTPTSFQSDKEAQTLSANHKESKSHFYKKLWCGITFLDEKLDQFDEMFHMADADHRLRGLSVSLYNYEKAMIAGPKRLLHFWELPFQWRENKYIIYGYRFSCSHRAAFQTFLLVWFT</sequence>
<keyword evidence="2" id="KW-1185">Reference proteome</keyword>
<name>A0ACB5UAI1_AMBMO</name>